<reference evidence="11" key="1">
    <citation type="journal article" date="2018" name="Nat. Plants">
        <title>Whole-genome landscape of Medicago truncatula symbiotic genes.</title>
        <authorList>
            <person name="Pecrix Y."/>
            <person name="Staton S.E."/>
            <person name="Sallet E."/>
            <person name="Lelandais-Briere C."/>
            <person name="Moreau S."/>
            <person name="Carrere S."/>
            <person name="Blein T."/>
            <person name="Jardinaud M.F."/>
            <person name="Latrasse D."/>
            <person name="Zouine M."/>
            <person name="Zahm M."/>
            <person name="Kreplak J."/>
            <person name="Mayjonade B."/>
            <person name="Satge C."/>
            <person name="Perez M."/>
            <person name="Cauet S."/>
            <person name="Marande W."/>
            <person name="Chantry-Darmon C."/>
            <person name="Lopez-Roques C."/>
            <person name="Bouchez O."/>
            <person name="Berard A."/>
            <person name="Debelle F."/>
            <person name="Munos S."/>
            <person name="Bendahmane A."/>
            <person name="Berges H."/>
            <person name="Niebel A."/>
            <person name="Buitink J."/>
            <person name="Frugier F."/>
            <person name="Benhamed M."/>
            <person name="Crespi M."/>
            <person name="Gouzy J."/>
            <person name="Gamas P."/>
        </authorList>
    </citation>
    <scope>NUCLEOTIDE SEQUENCE [LARGE SCALE GENOMIC DNA]</scope>
    <source>
        <strain evidence="11">cv. Jemalong A17</strain>
    </source>
</reference>
<dbReference type="InterPro" id="IPR007728">
    <property type="entry name" value="Pre-SET_dom"/>
</dbReference>
<feature type="domain" description="Pre-SET" evidence="8">
    <location>
        <begin position="418"/>
        <end position="475"/>
    </location>
</feature>
<keyword evidence="10" id="KW-0489">Methyltransferase</keyword>
<evidence type="ECO:0000259" key="8">
    <source>
        <dbReference type="PROSITE" id="PS50867"/>
    </source>
</evidence>
<dbReference type="EMBL" id="PSQE01000003">
    <property type="protein sequence ID" value="RHN66744.1"/>
    <property type="molecule type" value="Genomic_DNA"/>
</dbReference>
<dbReference type="Gene3D" id="2.30.280.10">
    <property type="entry name" value="SRA-YDG"/>
    <property type="match status" value="1"/>
</dbReference>
<dbReference type="SMART" id="SM00317">
    <property type="entry name" value="SET"/>
    <property type="match status" value="1"/>
</dbReference>
<dbReference type="PROSITE" id="PS51015">
    <property type="entry name" value="YDG"/>
    <property type="match status" value="1"/>
</dbReference>
<dbReference type="Proteomes" id="UP000265566">
    <property type="component" value="Chromosome 3"/>
</dbReference>
<evidence type="ECO:0000259" key="9">
    <source>
        <dbReference type="PROSITE" id="PS51015"/>
    </source>
</evidence>
<evidence type="ECO:0000256" key="6">
    <source>
        <dbReference type="SAM" id="Phobius"/>
    </source>
</evidence>
<keyword evidence="6" id="KW-1133">Transmembrane helix</keyword>
<organism evidence="10 11">
    <name type="scientific">Medicago truncatula</name>
    <name type="common">Barrel medic</name>
    <name type="synonym">Medicago tribuloides</name>
    <dbReference type="NCBI Taxonomy" id="3880"/>
    <lineage>
        <taxon>Eukaryota</taxon>
        <taxon>Viridiplantae</taxon>
        <taxon>Streptophyta</taxon>
        <taxon>Embryophyta</taxon>
        <taxon>Tracheophyta</taxon>
        <taxon>Spermatophyta</taxon>
        <taxon>Magnoliopsida</taxon>
        <taxon>eudicotyledons</taxon>
        <taxon>Gunneridae</taxon>
        <taxon>Pentapetalae</taxon>
        <taxon>rosids</taxon>
        <taxon>fabids</taxon>
        <taxon>Fabales</taxon>
        <taxon>Fabaceae</taxon>
        <taxon>Papilionoideae</taxon>
        <taxon>50 kb inversion clade</taxon>
        <taxon>NPAAA clade</taxon>
        <taxon>Hologalegina</taxon>
        <taxon>IRL clade</taxon>
        <taxon>Trifolieae</taxon>
        <taxon>Medicago</taxon>
    </lineage>
</organism>
<evidence type="ECO:0000256" key="4">
    <source>
        <dbReference type="PROSITE-ProRule" id="PRU00358"/>
    </source>
</evidence>
<dbReference type="InterPro" id="IPR051357">
    <property type="entry name" value="H3K9_HMTase_SUVAR3-9"/>
</dbReference>
<dbReference type="GO" id="GO:0008270">
    <property type="term" value="F:zinc ion binding"/>
    <property type="evidence" value="ECO:0007669"/>
    <property type="project" value="InterPro"/>
</dbReference>
<dbReference type="Pfam" id="PF05033">
    <property type="entry name" value="Pre-SET"/>
    <property type="match status" value="1"/>
</dbReference>
<dbReference type="GO" id="GO:0000775">
    <property type="term" value="C:chromosome, centromeric region"/>
    <property type="evidence" value="ECO:0007669"/>
    <property type="project" value="UniProtKB-SubCell"/>
</dbReference>
<keyword evidence="6" id="KW-0472">Membrane</keyword>
<keyword evidence="3 4" id="KW-0539">Nucleus</keyword>
<dbReference type="SUPFAM" id="SSF88697">
    <property type="entry name" value="PUA domain-like"/>
    <property type="match status" value="1"/>
</dbReference>
<evidence type="ECO:0000313" key="10">
    <source>
        <dbReference type="EMBL" id="RHN66744.1"/>
    </source>
</evidence>
<evidence type="ECO:0000256" key="1">
    <source>
        <dbReference type="ARBA" id="ARBA00004584"/>
    </source>
</evidence>
<dbReference type="PROSITE" id="PS50280">
    <property type="entry name" value="SET"/>
    <property type="match status" value="1"/>
</dbReference>
<dbReference type="Gramene" id="rna14818">
    <property type="protein sequence ID" value="RHN66744.1"/>
    <property type="gene ID" value="gene14818"/>
</dbReference>
<dbReference type="SMART" id="SM00468">
    <property type="entry name" value="PreSET"/>
    <property type="match status" value="1"/>
</dbReference>
<dbReference type="GO" id="GO:0005634">
    <property type="term" value="C:nucleus"/>
    <property type="evidence" value="ECO:0007669"/>
    <property type="project" value="UniProtKB-SubCell"/>
</dbReference>
<accession>A0A396IQU9</accession>
<dbReference type="InterPro" id="IPR015947">
    <property type="entry name" value="PUA-like_sf"/>
</dbReference>
<keyword evidence="2" id="KW-0158">Chromosome</keyword>
<evidence type="ECO:0000256" key="2">
    <source>
        <dbReference type="ARBA" id="ARBA00022454"/>
    </source>
</evidence>
<dbReference type="PANTHER" id="PTHR45660">
    <property type="entry name" value="HISTONE-LYSINE N-METHYLTRANSFERASE SETMAR"/>
    <property type="match status" value="1"/>
</dbReference>
<feature type="region of interest" description="Disordered" evidence="5">
    <location>
        <begin position="86"/>
        <end position="105"/>
    </location>
</feature>
<dbReference type="GO" id="GO:0042054">
    <property type="term" value="F:histone methyltransferase activity"/>
    <property type="evidence" value="ECO:0007669"/>
    <property type="project" value="InterPro"/>
</dbReference>
<dbReference type="InterPro" id="IPR003105">
    <property type="entry name" value="SRA_YDG"/>
</dbReference>
<proteinExistence type="predicted"/>
<evidence type="ECO:0000256" key="5">
    <source>
        <dbReference type="SAM" id="MobiDB-lite"/>
    </source>
</evidence>
<dbReference type="AlphaFoldDB" id="A0A396IQU9"/>
<evidence type="ECO:0000313" key="11">
    <source>
        <dbReference type="Proteomes" id="UP000265566"/>
    </source>
</evidence>
<dbReference type="SMART" id="SM00466">
    <property type="entry name" value="SRA"/>
    <property type="match status" value="1"/>
</dbReference>
<keyword evidence="10" id="KW-0808">Transferase</keyword>
<dbReference type="PROSITE" id="PS50867">
    <property type="entry name" value="PRE_SET"/>
    <property type="match status" value="1"/>
</dbReference>
<dbReference type="InterPro" id="IPR001214">
    <property type="entry name" value="SET_dom"/>
</dbReference>
<gene>
    <name evidence="10" type="ORF">MtrunA17_Chr3g0094881</name>
</gene>
<dbReference type="Pfam" id="PF02182">
    <property type="entry name" value="SAD_SRA"/>
    <property type="match status" value="1"/>
</dbReference>
<protein>
    <submittedName>
        <fullName evidence="10">Putative methyltransferase chromatin remodeling SET family</fullName>
        <ecNumber evidence="10">2.1.1.-</ecNumber>
    </submittedName>
</protein>
<name>A0A396IQU9_MEDTR</name>
<dbReference type="Pfam" id="PF00856">
    <property type="entry name" value="SET"/>
    <property type="match status" value="1"/>
</dbReference>
<dbReference type="InterPro" id="IPR036987">
    <property type="entry name" value="SRA-YDG_sf"/>
</dbReference>
<keyword evidence="6" id="KW-0812">Transmembrane</keyword>
<evidence type="ECO:0000259" key="7">
    <source>
        <dbReference type="PROSITE" id="PS50280"/>
    </source>
</evidence>
<dbReference type="GO" id="GO:0032259">
    <property type="term" value="P:methylation"/>
    <property type="evidence" value="ECO:0007669"/>
    <property type="project" value="UniProtKB-KW"/>
</dbReference>
<evidence type="ECO:0000256" key="3">
    <source>
        <dbReference type="ARBA" id="ARBA00023242"/>
    </source>
</evidence>
<dbReference type="EC" id="2.1.1.-" evidence="10"/>
<comment type="caution">
    <text evidence="10">The sequence shown here is derived from an EMBL/GenBank/DDBJ whole genome shotgun (WGS) entry which is preliminary data.</text>
</comment>
<sequence length="639" mass="72536">MLDFLTFIQHLIFLFSLFIYHLINQSIIYLFDFFHFSDRFSVWCIKNIFIAKNTRKYSNSDMYSPNLNPSISRTIVPAPNEPQNYYNNPLAGEASSSKSKQNLKDENKELVSTAMDGDHRQCRETVRRTRLILNSIPKSGLPEEENNRKVMKVLKALMNKLKEVNNSRIRNDLTAATSMNDHRLCLYHDKKIIGPVPGVCIGDVFLYRTEMCVIGLHGQPQAGIDYSHPSMSTNGKPVATSVIVPCGSDDVDQDDFVINSGQGDKKDQKLQGGNLAMVTNMQYEIDVRVIRGVEYDGVPATTSKVFVYDGLYKITKYWWENGESGFRVYKFLLSRVKGQPKIGSMILEEARMLKIGQLCSNSMYVISHDISNGKENIGVSLYNDIDNDQYPMQFEYLPKAAFPQFVLPQSMTTRESRRAKECSESVDGCISSIKNGNTFPYSKSGILLKGRSLIYECGPFCSCPLYCRNRVTQKGLEHRLEVFRSNETSWGVRSLDLILAGEFICEFTGLVLTRQQVEILTMDGEHNSLMIDPSRFFNSRTQEWGDLSRIDANHVPPSYPPLDFALDISMMRNVASYISHSPTPNVFVQLVLFDHDNWRFPHLMVFAMENILPMGELSLDHGKDAGLDEKLTGKLAICN</sequence>
<dbReference type="SUPFAM" id="SSF82199">
    <property type="entry name" value="SET domain"/>
    <property type="match status" value="1"/>
</dbReference>
<feature type="transmembrane region" description="Helical" evidence="6">
    <location>
        <begin position="12"/>
        <end position="31"/>
    </location>
</feature>
<feature type="domain" description="SET" evidence="7">
    <location>
        <begin position="478"/>
        <end position="622"/>
    </location>
</feature>
<dbReference type="InterPro" id="IPR046341">
    <property type="entry name" value="SET_dom_sf"/>
</dbReference>
<feature type="domain" description="YDG" evidence="9">
    <location>
        <begin position="194"/>
        <end position="335"/>
    </location>
</feature>
<dbReference type="PANTHER" id="PTHR45660:SF3">
    <property type="entry name" value="HISTONE-LYSINE N-METHYLTRANSFERASE FAMILY MEMBER SUVH9"/>
    <property type="match status" value="1"/>
</dbReference>
<comment type="subcellular location">
    <subcellularLocation>
        <location evidence="1">Chromosome</location>
        <location evidence="1">Centromere</location>
    </subcellularLocation>
    <subcellularLocation>
        <location evidence="4">Nucleus</location>
    </subcellularLocation>
</comment>
<dbReference type="Gene3D" id="2.170.270.10">
    <property type="entry name" value="SET domain"/>
    <property type="match status" value="1"/>
</dbReference>